<feature type="domain" description="DUF3857" evidence="3">
    <location>
        <begin position="47"/>
        <end position="204"/>
    </location>
</feature>
<evidence type="ECO:0000313" key="5">
    <source>
        <dbReference type="Proteomes" id="UP000187251"/>
    </source>
</evidence>
<protein>
    <submittedName>
        <fullName evidence="4">Cysteine protease</fullName>
    </submittedName>
</protein>
<reference evidence="4 5" key="1">
    <citation type="submission" date="2016-09" db="EMBL/GenBank/DDBJ databases">
        <title>Phylogenomics of Achromobacter.</title>
        <authorList>
            <person name="Jeukens J."/>
            <person name="Freschi L."/>
            <person name="Vincent A.T."/>
            <person name="Emond-Rheault J.-G."/>
            <person name="Kukavica-Ibrulj I."/>
            <person name="Charette S.J."/>
            <person name="Levesque R.C."/>
        </authorList>
    </citation>
    <scope>NUCLEOTIDE SEQUENCE [LARGE SCALE GENOMIC DNA]</scope>
    <source>
        <strain evidence="4 5">AUS488</strain>
    </source>
</reference>
<comment type="caution">
    <text evidence="4">The sequence shown here is derived from an EMBL/GenBank/DDBJ whole genome shotgun (WGS) entry which is preliminary data.</text>
</comment>
<dbReference type="GO" id="GO:0006508">
    <property type="term" value="P:proteolysis"/>
    <property type="evidence" value="ECO:0007669"/>
    <property type="project" value="UniProtKB-KW"/>
</dbReference>
<gene>
    <name evidence="4" type="ORF">BIZ92_00785</name>
</gene>
<dbReference type="EMBL" id="MJMN01000001">
    <property type="protein sequence ID" value="OMG93771.1"/>
    <property type="molecule type" value="Genomic_DNA"/>
</dbReference>
<evidence type="ECO:0000259" key="2">
    <source>
        <dbReference type="Pfam" id="PF01841"/>
    </source>
</evidence>
<feature type="signal peptide" evidence="1">
    <location>
        <begin position="1"/>
        <end position="24"/>
    </location>
</feature>
<organism evidence="4 5">
    <name type="scientific">Alcaligenes xylosoxydans xylosoxydans</name>
    <name type="common">Achromobacter xylosoxidans</name>
    <dbReference type="NCBI Taxonomy" id="85698"/>
    <lineage>
        <taxon>Bacteria</taxon>
        <taxon>Pseudomonadati</taxon>
        <taxon>Pseudomonadota</taxon>
        <taxon>Betaproteobacteria</taxon>
        <taxon>Burkholderiales</taxon>
        <taxon>Alcaligenaceae</taxon>
        <taxon>Achromobacter</taxon>
    </lineage>
</organism>
<dbReference type="Proteomes" id="UP000187251">
    <property type="component" value="Unassembled WGS sequence"/>
</dbReference>
<evidence type="ECO:0000259" key="3">
    <source>
        <dbReference type="Pfam" id="PF12969"/>
    </source>
</evidence>
<feature type="chain" id="PRO_5012209888" evidence="1">
    <location>
        <begin position="25"/>
        <end position="623"/>
    </location>
</feature>
<evidence type="ECO:0000313" key="4">
    <source>
        <dbReference type="EMBL" id="OMG93771.1"/>
    </source>
</evidence>
<evidence type="ECO:0000256" key="1">
    <source>
        <dbReference type="SAM" id="SignalP"/>
    </source>
</evidence>
<keyword evidence="4" id="KW-0645">Protease</keyword>
<dbReference type="OrthoDB" id="8595007at2"/>
<dbReference type="Gene3D" id="2.60.40.3140">
    <property type="match status" value="1"/>
</dbReference>
<dbReference type="InterPro" id="IPR024618">
    <property type="entry name" value="DUF3857"/>
</dbReference>
<accession>A0A1R1K316</accession>
<dbReference type="Pfam" id="PF12969">
    <property type="entry name" value="DUF3857"/>
    <property type="match status" value="1"/>
</dbReference>
<dbReference type="Gene3D" id="3.10.620.30">
    <property type="match status" value="1"/>
</dbReference>
<dbReference type="SUPFAM" id="SSF54001">
    <property type="entry name" value="Cysteine proteinases"/>
    <property type="match status" value="1"/>
</dbReference>
<dbReference type="Pfam" id="PF01841">
    <property type="entry name" value="Transglut_core"/>
    <property type="match status" value="1"/>
</dbReference>
<keyword evidence="4" id="KW-0378">Hydrolase</keyword>
<proteinExistence type="predicted"/>
<sequence>MPVFPRLHLLVAAFLATASLPAHAAWQPISEAPLAGEVEFQCRFGRDNSTECVNTYRYTILTLAGRDMVSRIDRSFPENDSVTIEQAAVIQPGEQPVPLLPEQIDTRMAPNPAMGFLRMKQTSMAFPNLRVGSTVVYTIREHRAGTPHATQFHYRLSLPPQAVRQDRFRAEFSADRPMVWRAEAMDAYRIEASPDARHITVELKAAPHYYALVGEPQMGHLRQYPRLEVGSSAELQDYFGPFVTQYNDIVSKPLPTAAAEAVAAQAGKDPEQVVAALMRHIHERYRYLGDWRSSERGYIPFALDEIESRGYGDCKDFTVLLAAMLRASGIAAEPALVMRGSVVPNLLLPGLLAPNHAVVRAEVQGKTWWLDPTNPVFVPGFTMPDIQQRWALVMDTQGQMRREDIPLEGPTTGGAAVTQRALFRKDGLADVTASSEISPMMAAHLGISDQKRGHTVTDQRLCASFALENRDCHVQRADSDFLIPPTYRVDAALVDLRPLERAGSALVHKPHPGRVWEFFARYRQTDQVTDIYMGSPETMSLDMTLAGGKVNAPPLHCQVRSPWIDVDVDGKRMGQDYQYQYRSVRKVAWFSHADITSAAFGRAIEQGRKCAESLRMAVKLPTK</sequence>
<dbReference type="InterPro" id="IPR038765">
    <property type="entry name" value="Papain-like_cys_pep_sf"/>
</dbReference>
<dbReference type="AlphaFoldDB" id="A0A1R1K316"/>
<keyword evidence="1" id="KW-0732">Signal</keyword>
<feature type="domain" description="Transglutaminase-like" evidence="2">
    <location>
        <begin position="265"/>
        <end position="336"/>
    </location>
</feature>
<name>A0A1R1K316_ALCXX</name>
<dbReference type="GO" id="GO:0008233">
    <property type="term" value="F:peptidase activity"/>
    <property type="evidence" value="ECO:0007669"/>
    <property type="project" value="UniProtKB-KW"/>
</dbReference>
<dbReference type="InterPro" id="IPR002931">
    <property type="entry name" value="Transglutaminase-like"/>
</dbReference>